<evidence type="ECO:0000256" key="1">
    <source>
        <dbReference type="SAM" id="MobiDB-lite"/>
    </source>
</evidence>
<comment type="caution">
    <text evidence="2">The sequence shown here is derived from an EMBL/GenBank/DDBJ whole genome shotgun (WGS) entry which is preliminary data.</text>
</comment>
<name>A0A255ZQ25_9FLAO</name>
<organism evidence="2 3">
    <name type="scientific">Flavobacterium aurantiibacter</name>
    <dbReference type="NCBI Taxonomy" id="2023067"/>
    <lineage>
        <taxon>Bacteria</taxon>
        <taxon>Pseudomonadati</taxon>
        <taxon>Bacteroidota</taxon>
        <taxon>Flavobacteriia</taxon>
        <taxon>Flavobacteriales</taxon>
        <taxon>Flavobacteriaceae</taxon>
        <taxon>Flavobacterium</taxon>
    </lineage>
</organism>
<evidence type="ECO:0000313" key="2">
    <source>
        <dbReference type="EMBL" id="OYQ43521.1"/>
    </source>
</evidence>
<reference evidence="2 3" key="1">
    <citation type="submission" date="2017-07" db="EMBL/GenBank/DDBJ databases">
        <title>Flavobacterium cyanobacteriorum sp. nov., isolated from cyanobacterial aggregates in a eutrophic lake.</title>
        <authorList>
            <person name="Cai H."/>
        </authorList>
    </citation>
    <scope>NUCLEOTIDE SEQUENCE [LARGE SCALE GENOMIC DNA]</scope>
    <source>
        <strain evidence="2 3">TH167</strain>
    </source>
</reference>
<gene>
    <name evidence="2" type="ORF">CHX27_09770</name>
</gene>
<dbReference type="AlphaFoldDB" id="A0A255ZQ25"/>
<dbReference type="EMBL" id="NOXX01000202">
    <property type="protein sequence ID" value="OYQ43521.1"/>
    <property type="molecule type" value="Genomic_DNA"/>
</dbReference>
<keyword evidence="3" id="KW-1185">Reference proteome</keyword>
<protein>
    <submittedName>
        <fullName evidence="2">Uncharacterized protein</fullName>
    </submittedName>
</protein>
<proteinExistence type="predicted"/>
<sequence>MATVRRNKSLSQKNVQRRPPRFSSQGATATARTARVFVASVGRSKFAAVLVLLPLHACFFNRCREMKVPEMSSSF</sequence>
<dbReference type="Proteomes" id="UP000216035">
    <property type="component" value="Unassembled WGS sequence"/>
</dbReference>
<evidence type="ECO:0000313" key="3">
    <source>
        <dbReference type="Proteomes" id="UP000216035"/>
    </source>
</evidence>
<feature type="region of interest" description="Disordered" evidence="1">
    <location>
        <begin position="1"/>
        <end position="30"/>
    </location>
</feature>
<accession>A0A255ZQ25</accession>